<accession>A0A432LBG7</accession>
<name>A0A432LBG7_9BACI</name>
<dbReference type="EMBL" id="RYYR01000011">
    <property type="protein sequence ID" value="RUL52143.1"/>
    <property type="molecule type" value="Genomic_DNA"/>
</dbReference>
<keyword evidence="1" id="KW-0175">Coiled coil</keyword>
<proteinExistence type="predicted"/>
<evidence type="ECO:0000313" key="3">
    <source>
        <dbReference type="Proteomes" id="UP000287910"/>
    </source>
</evidence>
<reference evidence="2 3" key="1">
    <citation type="submission" date="2018-12" db="EMBL/GenBank/DDBJ databases">
        <title>Lysinibacillus antri sp. nov., isolated from a cave soil.</title>
        <authorList>
            <person name="Narsing Rao M.P."/>
            <person name="Zhang H."/>
            <person name="Dong Z.-Y."/>
            <person name="Niu X.-K."/>
            <person name="Zhang K."/>
            <person name="Fang B.-Z."/>
            <person name="Kang Y.-Q."/>
            <person name="Xiao M."/>
            <person name="Li W.-J."/>
        </authorList>
    </citation>
    <scope>NUCLEOTIDE SEQUENCE [LARGE SCALE GENOMIC DNA]</scope>
    <source>
        <strain evidence="2 3">SYSU K30002</strain>
    </source>
</reference>
<organism evidence="2 3">
    <name type="scientific">Lysinibacillus antri</name>
    <dbReference type="NCBI Taxonomy" id="2498145"/>
    <lineage>
        <taxon>Bacteria</taxon>
        <taxon>Bacillati</taxon>
        <taxon>Bacillota</taxon>
        <taxon>Bacilli</taxon>
        <taxon>Bacillales</taxon>
        <taxon>Bacillaceae</taxon>
        <taxon>Lysinibacillus</taxon>
    </lineage>
</organism>
<evidence type="ECO:0008006" key="4">
    <source>
        <dbReference type="Google" id="ProtNLM"/>
    </source>
</evidence>
<protein>
    <recommendedName>
        <fullName evidence="4">DUF3895 domain-containing protein</fullName>
    </recommendedName>
</protein>
<feature type="coiled-coil region" evidence="1">
    <location>
        <begin position="190"/>
        <end position="242"/>
    </location>
</feature>
<keyword evidence="3" id="KW-1185">Reference proteome</keyword>
<dbReference type="RefSeq" id="WP_126658991.1">
    <property type="nucleotide sequence ID" value="NZ_RYYR01000011.1"/>
</dbReference>
<comment type="caution">
    <text evidence="2">The sequence shown here is derived from an EMBL/GenBank/DDBJ whole genome shotgun (WGS) entry which is preliminary data.</text>
</comment>
<sequence>MLFEPLSQVERNELLFLVTDEQKEYLLNQVKRGRRTIFGNIMIEEKVQAIKSVDIDLQEDERNIEDWDIVDYVDFGPGNRLGKCACGITLRYMFTVQHKGTNKTITYGKDHLSAFLNLPIKDIDAVMAGLKTIDYELDELLVKIRDDDYGYEIVAEIPEEIELPKNIKEHVEHHIPLLNRQIKKIEREVNKYYTKELEKVKNEQREAERVEAVKRAQTYLKAREILRERNELEQKEKHARNQKILESTRHLLVSPNPTIAEIAYSLVLNGVSSANEISRITREYFHVDKRLSTGTLQRSYIYMDVVLALMNEAENGTLYFDKESSGIDDCYFYPSEEKLEINTTSTNNVQPSLF</sequence>
<evidence type="ECO:0000256" key="1">
    <source>
        <dbReference type="SAM" id="Coils"/>
    </source>
</evidence>
<dbReference type="Proteomes" id="UP000287910">
    <property type="component" value="Unassembled WGS sequence"/>
</dbReference>
<dbReference type="AlphaFoldDB" id="A0A432LBG7"/>
<gene>
    <name evidence="2" type="ORF">EK386_09830</name>
</gene>
<evidence type="ECO:0000313" key="2">
    <source>
        <dbReference type="EMBL" id="RUL52143.1"/>
    </source>
</evidence>